<accession>A0A0N4XZQ1</accession>
<reference evidence="1 2" key="2">
    <citation type="submission" date="2018-11" db="EMBL/GenBank/DDBJ databases">
        <authorList>
            <consortium name="Pathogen Informatics"/>
        </authorList>
    </citation>
    <scope>NUCLEOTIDE SEQUENCE [LARGE SCALE GENOMIC DNA]</scope>
</reference>
<keyword evidence="2" id="KW-1185">Reference proteome</keyword>
<protein>
    <submittedName>
        <fullName evidence="3">RES domain-containing protein</fullName>
    </submittedName>
</protein>
<organism evidence="3">
    <name type="scientific">Nippostrongylus brasiliensis</name>
    <name type="common">Rat hookworm</name>
    <dbReference type="NCBI Taxonomy" id="27835"/>
    <lineage>
        <taxon>Eukaryota</taxon>
        <taxon>Metazoa</taxon>
        <taxon>Ecdysozoa</taxon>
        <taxon>Nematoda</taxon>
        <taxon>Chromadorea</taxon>
        <taxon>Rhabditida</taxon>
        <taxon>Rhabditina</taxon>
        <taxon>Rhabditomorpha</taxon>
        <taxon>Strongyloidea</taxon>
        <taxon>Heligmosomidae</taxon>
        <taxon>Nippostrongylus</taxon>
    </lineage>
</organism>
<name>A0A0N4XZQ1_NIPBR</name>
<evidence type="ECO:0000313" key="3">
    <source>
        <dbReference type="WBParaSite" id="NBR_0000867701-mRNA-1"/>
    </source>
</evidence>
<evidence type="ECO:0000313" key="2">
    <source>
        <dbReference type="Proteomes" id="UP000271162"/>
    </source>
</evidence>
<dbReference type="OMA" id="FWAFHEV"/>
<dbReference type="WBParaSite" id="NBR_0000867701-mRNA-1">
    <property type="protein sequence ID" value="NBR_0000867701-mRNA-1"/>
    <property type="gene ID" value="NBR_0000867701"/>
</dbReference>
<reference evidence="3" key="1">
    <citation type="submission" date="2017-02" db="UniProtKB">
        <authorList>
            <consortium name="WormBaseParasite"/>
        </authorList>
    </citation>
    <scope>IDENTIFICATION</scope>
</reference>
<dbReference type="EMBL" id="UYSL01020036">
    <property type="protein sequence ID" value="VDL72267.1"/>
    <property type="molecule type" value="Genomic_DNA"/>
</dbReference>
<gene>
    <name evidence="1" type="ORF">NBR_LOCUS8678</name>
</gene>
<dbReference type="Proteomes" id="UP000271162">
    <property type="component" value="Unassembled WGS sequence"/>
</dbReference>
<proteinExistence type="predicted"/>
<evidence type="ECO:0000313" key="1">
    <source>
        <dbReference type="EMBL" id="VDL72267.1"/>
    </source>
</evidence>
<dbReference type="STRING" id="27835.A0A0N4XZQ1"/>
<sequence length="172" mass="19726">MPEVYPGIYLSAGYSTTDVDMLRSEVPRDALERAGFLSSNAATDIASRLQIAFERILPKGLQCRIVLMPEMSEPGSAFMRIEWFGKNEALNHTKTQWHTGWAEKVSRFWAFHEVPLTICSTNELQACSPYVAKLSGYFSLNDSPRFQLVLSTVKQLKVRYFVFFLFSMYWTT</sequence>
<dbReference type="AlphaFoldDB" id="A0A0N4XZQ1"/>